<accession>F4BTH4</accession>
<dbReference type="InterPro" id="IPR023045">
    <property type="entry name" value="MoaC"/>
</dbReference>
<dbReference type="Gene3D" id="3.30.70.640">
    <property type="entry name" value="Molybdopterin cofactor biosynthesis C (MoaC) domain"/>
    <property type="match status" value="1"/>
</dbReference>
<dbReference type="Pfam" id="PF01967">
    <property type="entry name" value="MoaC"/>
    <property type="match status" value="1"/>
</dbReference>
<dbReference type="AlphaFoldDB" id="F4BTH4"/>
<name>F4BTH4_METSG</name>
<gene>
    <name evidence="5" type="primary">moaC</name>
    <name evidence="5" type="ordered locus">MCON_1531</name>
</gene>
<proteinExistence type="predicted"/>
<dbReference type="Proteomes" id="UP000007807">
    <property type="component" value="Chromosome"/>
</dbReference>
<dbReference type="OrthoDB" id="10067at2157"/>
<dbReference type="InterPro" id="IPR002820">
    <property type="entry name" value="Mopterin_CF_biosynth-C_dom"/>
</dbReference>
<evidence type="ECO:0000313" key="6">
    <source>
        <dbReference type="Proteomes" id="UP000007807"/>
    </source>
</evidence>
<dbReference type="FunCoup" id="F4BTH4">
    <property type="interactions" value="90"/>
</dbReference>
<dbReference type="NCBIfam" id="TIGR00581">
    <property type="entry name" value="moaC"/>
    <property type="match status" value="1"/>
</dbReference>
<dbReference type="KEGG" id="mcj:MCON_1531"/>
<feature type="domain" description="Molybdopterin cofactor biosynthesis C (MoaC)" evidence="4">
    <location>
        <begin position="1"/>
        <end position="141"/>
    </location>
</feature>
<evidence type="ECO:0000256" key="3">
    <source>
        <dbReference type="ARBA" id="ARBA00023239"/>
    </source>
</evidence>
<dbReference type="CDD" id="cd01419">
    <property type="entry name" value="MoaC_A"/>
    <property type="match status" value="1"/>
</dbReference>
<comment type="pathway">
    <text evidence="1">Cofactor biosynthesis; molybdopterin biosynthesis.</text>
</comment>
<dbReference type="NCBIfam" id="NF008999">
    <property type="entry name" value="PRK12343.1"/>
    <property type="match status" value="1"/>
</dbReference>
<dbReference type="RefSeq" id="WP_013719224.1">
    <property type="nucleotide sequence ID" value="NC_015416.1"/>
</dbReference>
<keyword evidence="3" id="KW-0456">Lyase</keyword>
<evidence type="ECO:0000313" key="5">
    <source>
        <dbReference type="EMBL" id="AEB68179.1"/>
    </source>
</evidence>
<keyword evidence="2" id="KW-0501">Molybdenum cofactor biosynthesis</keyword>
<dbReference type="HOGENOM" id="CLU_074693_1_2_2"/>
<dbReference type="GO" id="GO:0016829">
    <property type="term" value="F:lyase activity"/>
    <property type="evidence" value="ECO:0007669"/>
    <property type="project" value="UniProtKB-KW"/>
</dbReference>
<sequence>MVDITSKSLVYRKATATGSIRLKESTLQAIRCGEIKKGDPLATARLAAILAVKETPRLIPLCHPIPITGLVVGLELEVMRIRATVTVTSVGRTGVEMEALTGVSVALLNIWDMVKYLEKDETGNYPETEIEEIRVLEKVKGE</sequence>
<evidence type="ECO:0000256" key="2">
    <source>
        <dbReference type="ARBA" id="ARBA00023150"/>
    </source>
</evidence>
<organism evidence="5 6">
    <name type="scientific">Methanothrix soehngenii (strain ATCC 5969 / DSM 3671 / JCM 10134 / NBRC 103675 / OCM 69 / GP-6)</name>
    <name type="common">Methanosaeta concilii</name>
    <dbReference type="NCBI Taxonomy" id="990316"/>
    <lineage>
        <taxon>Archaea</taxon>
        <taxon>Methanobacteriati</taxon>
        <taxon>Methanobacteriota</taxon>
        <taxon>Stenosarchaea group</taxon>
        <taxon>Methanomicrobia</taxon>
        <taxon>Methanotrichales</taxon>
        <taxon>Methanotrichaceae</taxon>
        <taxon>Methanothrix</taxon>
    </lineage>
</organism>
<dbReference type="EMBL" id="CP002565">
    <property type="protein sequence ID" value="AEB68179.1"/>
    <property type="molecule type" value="Genomic_DNA"/>
</dbReference>
<keyword evidence="6" id="KW-1185">Reference proteome</keyword>
<protein>
    <submittedName>
        <fullName evidence="5">Molybdenum cofactor biosynthesis protein C</fullName>
    </submittedName>
</protein>
<dbReference type="InParanoid" id="F4BTH4"/>
<dbReference type="GeneID" id="10461110"/>
<dbReference type="InterPro" id="IPR036522">
    <property type="entry name" value="MoaC_sf"/>
</dbReference>
<evidence type="ECO:0000256" key="1">
    <source>
        <dbReference type="ARBA" id="ARBA00005046"/>
    </source>
</evidence>
<reference evidence="5 6" key="1">
    <citation type="journal article" date="2011" name="J. Bacteriol.">
        <title>Complete genome sequence of Methanosaeta concilii, a specialist in aceticlastic methanogenesis.</title>
        <authorList>
            <person name="Barber R.D."/>
            <person name="Zhang L."/>
            <person name="Harnack M."/>
            <person name="Olson M.V."/>
            <person name="Kaul R."/>
            <person name="Ingram-Smith C."/>
            <person name="Smith K.S."/>
        </authorList>
    </citation>
    <scope>NUCLEOTIDE SEQUENCE [LARGE SCALE GENOMIC DNA]</scope>
    <source>
        <strain evidence="6">ATCC 5969 / DSM 3671 / JCM 10134 / NBRC 103675 / OCM 69 / GP-6</strain>
    </source>
</reference>
<dbReference type="STRING" id="990316.MCON_1531"/>
<dbReference type="InterPro" id="IPR023047">
    <property type="entry name" value="Mo_CF_biosynth-C_arc"/>
</dbReference>
<dbReference type="GO" id="GO:0006777">
    <property type="term" value="P:Mo-molybdopterin cofactor biosynthetic process"/>
    <property type="evidence" value="ECO:0007669"/>
    <property type="project" value="UniProtKB-KW"/>
</dbReference>
<evidence type="ECO:0000259" key="4">
    <source>
        <dbReference type="Pfam" id="PF01967"/>
    </source>
</evidence>
<dbReference type="SUPFAM" id="SSF55040">
    <property type="entry name" value="Molybdenum cofactor biosynthesis protein C, MoaC"/>
    <property type="match status" value="1"/>
</dbReference>
<dbReference type="UniPathway" id="UPA00344"/>